<feature type="region of interest" description="Disordered" evidence="1">
    <location>
        <begin position="30"/>
        <end position="71"/>
    </location>
</feature>
<protein>
    <submittedName>
        <fullName evidence="3">Uncharacterized protein</fullName>
    </submittedName>
</protein>
<feature type="chain" id="PRO_5043586023" evidence="2">
    <location>
        <begin position="24"/>
        <end position="157"/>
    </location>
</feature>
<evidence type="ECO:0000313" key="4">
    <source>
        <dbReference type="Proteomes" id="UP001066276"/>
    </source>
</evidence>
<evidence type="ECO:0000313" key="3">
    <source>
        <dbReference type="EMBL" id="KAJ1099020.1"/>
    </source>
</evidence>
<reference evidence="3" key="1">
    <citation type="journal article" date="2022" name="bioRxiv">
        <title>Sequencing and chromosome-scale assembly of the giantPleurodeles waltlgenome.</title>
        <authorList>
            <person name="Brown T."/>
            <person name="Elewa A."/>
            <person name="Iarovenko S."/>
            <person name="Subramanian E."/>
            <person name="Araus A.J."/>
            <person name="Petzold A."/>
            <person name="Susuki M."/>
            <person name="Suzuki K.-i.T."/>
            <person name="Hayashi T."/>
            <person name="Toyoda A."/>
            <person name="Oliveira C."/>
            <person name="Osipova E."/>
            <person name="Leigh N.D."/>
            <person name="Simon A."/>
            <person name="Yun M.H."/>
        </authorList>
    </citation>
    <scope>NUCLEOTIDE SEQUENCE</scope>
    <source>
        <strain evidence="3">20211129_DDA</strain>
        <tissue evidence="3">Liver</tissue>
    </source>
</reference>
<accession>A0AAV7MFQ0</accession>
<name>A0AAV7MFQ0_PLEWA</name>
<sequence>MTRGTDWGLCHCQLSWTVVIVAGKAWPWTTITSGPGDGDPGRTRETEGSQPTSRTPWGAHGGGGRRPSPLKCSDRPIKAVLGIEGGNRLGLGRNSMRACEAFLPHLRIPHPGVPLCFVRWPGCGVSSCARRSQLTGAQPWGQIGYIVKALSPRTKED</sequence>
<dbReference type="EMBL" id="JANPWB010000014">
    <property type="protein sequence ID" value="KAJ1099020.1"/>
    <property type="molecule type" value="Genomic_DNA"/>
</dbReference>
<keyword evidence="4" id="KW-1185">Reference proteome</keyword>
<keyword evidence="2" id="KW-0732">Signal</keyword>
<feature type="signal peptide" evidence="2">
    <location>
        <begin position="1"/>
        <end position="23"/>
    </location>
</feature>
<evidence type="ECO:0000256" key="2">
    <source>
        <dbReference type="SAM" id="SignalP"/>
    </source>
</evidence>
<organism evidence="3 4">
    <name type="scientific">Pleurodeles waltl</name>
    <name type="common">Iberian ribbed newt</name>
    <dbReference type="NCBI Taxonomy" id="8319"/>
    <lineage>
        <taxon>Eukaryota</taxon>
        <taxon>Metazoa</taxon>
        <taxon>Chordata</taxon>
        <taxon>Craniata</taxon>
        <taxon>Vertebrata</taxon>
        <taxon>Euteleostomi</taxon>
        <taxon>Amphibia</taxon>
        <taxon>Batrachia</taxon>
        <taxon>Caudata</taxon>
        <taxon>Salamandroidea</taxon>
        <taxon>Salamandridae</taxon>
        <taxon>Pleurodelinae</taxon>
        <taxon>Pleurodeles</taxon>
    </lineage>
</organism>
<comment type="caution">
    <text evidence="3">The sequence shown here is derived from an EMBL/GenBank/DDBJ whole genome shotgun (WGS) entry which is preliminary data.</text>
</comment>
<gene>
    <name evidence="3" type="ORF">NDU88_004124</name>
</gene>
<evidence type="ECO:0000256" key="1">
    <source>
        <dbReference type="SAM" id="MobiDB-lite"/>
    </source>
</evidence>
<dbReference type="AlphaFoldDB" id="A0AAV7MFQ0"/>
<proteinExistence type="predicted"/>
<dbReference type="Proteomes" id="UP001066276">
    <property type="component" value="Chromosome 10"/>
</dbReference>